<organism evidence="2">
    <name type="scientific">freshwater metagenome</name>
    <dbReference type="NCBI Taxonomy" id="449393"/>
    <lineage>
        <taxon>unclassified sequences</taxon>
        <taxon>metagenomes</taxon>
        <taxon>ecological metagenomes</taxon>
    </lineage>
</organism>
<sequence length="109" mass="11472">MTIREVSVDDLAAALEAGHRVVDVREVDEYVSGHVPGANLVVLGTVPDHVDEFRSPEGVTTYVICKAGGRSMNAAQYLLGHGIETVNVAGGTMAWIQSGRPVVTGDQPS</sequence>
<dbReference type="InterPro" id="IPR001307">
    <property type="entry name" value="Thiosulphate_STrfase_CS"/>
</dbReference>
<dbReference type="PANTHER" id="PTHR45431:SF3">
    <property type="entry name" value="RHODANESE-LIKE DOMAIN-CONTAINING PROTEIN 15, CHLOROPLASTIC"/>
    <property type="match status" value="1"/>
</dbReference>
<dbReference type="SUPFAM" id="SSF52821">
    <property type="entry name" value="Rhodanese/Cell cycle control phosphatase"/>
    <property type="match status" value="1"/>
</dbReference>
<evidence type="ECO:0000313" key="2">
    <source>
        <dbReference type="EMBL" id="CAB4572421.1"/>
    </source>
</evidence>
<dbReference type="PROSITE" id="PS00380">
    <property type="entry name" value="RHODANESE_1"/>
    <property type="match status" value="1"/>
</dbReference>
<dbReference type="Gene3D" id="3.40.250.10">
    <property type="entry name" value="Rhodanese-like domain"/>
    <property type="match status" value="1"/>
</dbReference>
<dbReference type="PANTHER" id="PTHR45431">
    <property type="entry name" value="RHODANESE-LIKE DOMAIN-CONTAINING PROTEIN 15, CHLOROPLASTIC"/>
    <property type="match status" value="1"/>
</dbReference>
<gene>
    <name evidence="2" type="ORF">UFOPK1493_02489</name>
</gene>
<evidence type="ECO:0000259" key="1">
    <source>
        <dbReference type="PROSITE" id="PS50206"/>
    </source>
</evidence>
<name>A0A6J6E7V4_9ZZZZ</name>
<feature type="domain" description="Rhodanese" evidence="1">
    <location>
        <begin position="15"/>
        <end position="104"/>
    </location>
</feature>
<dbReference type="AlphaFoldDB" id="A0A6J6E7V4"/>
<dbReference type="Pfam" id="PF00581">
    <property type="entry name" value="Rhodanese"/>
    <property type="match status" value="1"/>
</dbReference>
<dbReference type="EMBL" id="CAEZSR010000103">
    <property type="protein sequence ID" value="CAB4572421.1"/>
    <property type="molecule type" value="Genomic_DNA"/>
</dbReference>
<protein>
    <submittedName>
        <fullName evidence="2">Unannotated protein</fullName>
    </submittedName>
</protein>
<accession>A0A6J6E7V4</accession>
<dbReference type="InterPro" id="IPR036873">
    <property type="entry name" value="Rhodanese-like_dom_sf"/>
</dbReference>
<dbReference type="GO" id="GO:0004792">
    <property type="term" value="F:thiosulfate-cyanide sulfurtransferase activity"/>
    <property type="evidence" value="ECO:0007669"/>
    <property type="project" value="InterPro"/>
</dbReference>
<reference evidence="2" key="1">
    <citation type="submission" date="2020-05" db="EMBL/GenBank/DDBJ databases">
        <authorList>
            <person name="Chiriac C."/>
            <person name="Salcher M."/>
            <person name="Ghai R."/>
            <person name="Kavagutti S V."/>
        </authorList>
    </citation>
    <scope>NUCLEOTIDE SEQUENCE</scope>
</reference>
<dbReference type="InterPro" id="IPR052367">
    <property type="entry name" value="Thiosulfate_ST/Rhodanese-like"/>
</dbReference>
<dbReference type="PROSITE" id="PS50206">
    <property type="entry name" value="RHODANESE_3"/>
    <property type="match status" value="1"/>
</dbReference>
<proteinExistence type="predicted"/>
<dbReference type="InterPro" id="IPR001763">
    <property type="entry name" value="Rhodanese-like_dom"/>
</dbReference>
<dbReference type="SMART" id="SM00450">
    <property type="entry name" value="RHOD"/>
    <property type="match status" value="1"/>
</dbReference>
<dbReference type="CDD" id="cd00158">
    <property type="entry name" value="RHOD"/>
    <property type="match status" value="1"/>
</dbReference>